<dbReference type="GO" id="GO:0071944">
    <property type="term" value="C:cell periphery"/>
    <property type="evidence" value="ECO:0007669"/>
    <property type="project" value="TreeGrafter"/>
</dbReference>
<dbReference type="GO" id="GO:0016020">
    <property type="term" value="C:membrane"/>
    <property type="evidence" value="ECO:0007669"/>
    <property type="project" value="UniProtKB-SubCell"/>
</dbReference>
<dbReference type="AlphaFoldDB" id="A0A1Y3ATN1"/>
<dbReference type="OrthoDB" id="370884at2759"/>
<keyword evidence="3" id="KW-0808">Transferase</keyword>
<dbReference type="GO" id="GO:0006031">
    <property type="term" value="P:chitin biosynthetic process"/>
    <property type="evidence" value="ECO:0007669"/>
    <property type="project" value="TreeGrafter"/>
</dbReference>
<dbReference type="Pfam" id="PF03142">
    <property type="entry name" value="Chitin_synth_2"/>
    <property type="match status" value="1"/>
</dbReference>
<name>A0A1Y3ATN1_EURMA</name>
<evidence type="ECO:0000256" key="4">
    <source>
        <dbReference type="ARBA" id="ARBA00022692"/>
    </source>
</evidence>
<dbReference type="Proteomes" id="UP000194236">
    <property type="component" value="Unassembled WGS sequence"/>
</dbReference>
<keyword evidence="5 7" id="KW-1133">Transmembrane helix</keyword>
<comment type="subcellular location">
    <subcellularLocation>
        <location evidence="1">Membrane</location>
        <topology evidence="1">Multi-pass membrane protein</topology>
    </subcellularLocation>
</comment>
<dbReference type="EC" id="2.4.1.16" evidence="2"/>
<feature type="transmembrane region" description="Helical" evidence="7">
    <location>
        <begin position="366"/>
        <end position="389"/>
    </location>
</feature>
<evidence type="ECO:0000256" key="2">
    <source>
        <dbReference type="ARBA" id="ARBA00012543"/>
    </source>
</evidence>
<evidence type="ECO:0000256" key="3">
    <source>
        <dbReference type="ARBA" id="ARBA00022676"/>
    </source>
</evidence>
<protein>
    <recommendedName>
        <fullName evidence="2">chitin synthase</fullName>
        <ecNumber evidence="2">2.4.1.16</ecNumber>
    </recommendedName>
</protein>
<evidence type="ECO:0000313" key="9">
    <source>
        <dbReference type="Proteomes" id="UP000194236"/>
    </source>
</evidence>
<reference evidence="8 9" key="1">
    <citation type="submission" date="2017-03" db="EMBL/GenBank/DDBJ databases">
        <title>Genome Survey of Euroglyphus maynei.</title>
        <authorList>
            <person name="Arlian L.G."/>
            <person name="Morgan M.S."/>
            <person name="Rider S.D."/>
        </authorList>
    </citation>
    <scope>NUCLEOTIDE SEQUENCE [LARGE SCALE GENOMIC DNA]</scope>
    <source>
        <strain evidence="8">Arlian Lab</strain>
        <tissue evidence="8">Whole body</tissue>
    </source>
</reference>
<gene>
    <name evidence="8" type="ORF">BLA29_004539</name>
</gene>
<dbReference type="PANTHER" id="PTHR22914:SF42">
    <property type="entry name" value="CHITIN SYNTHASE"/>
    <property type="match status" value="1"/>
</dbReference>
<feature type="transmembrane region" description="Helical" evidence="7">
    <location>
        <begin position="309"/>
        <end position="330"/>
    </location>
</feature>
<dbReference type="SUPFAM" id="SSF53448">
    <property type="entry name" value="Nucleotide-diphospho-sugar transferases"/>
    <property type="match status" value="1"/>
</dbReference>
<proteinExistence type="predicted"/>
<feature type="transmembrane region" description="Helical" evidence="7">
    <location>
        <begin position="401"/>
        <end position="418"/>
    </location>
</feature>
<feature type="transmembrane region" description="Helical" evidence="7">
    <location>
        <begin position="165"/>
        <end position="183"/>
    </location>
</feature>
<dbReference type="EMBL" id="MUJZ01061542">
    <property type="protein sequence ID" value="OTF71347.1"/>
    <property type="molecule type" value="Genomic_DNA"/>
</dbReference>
<sequence>MGVEEDSIDAKADPIDDETIRIYICATMWHEDENEMFQMLKAVMRLDYEQGLRRIARNEFGDAVKKTIYEMEVNIFFDDAFEQGKSDDEDDRVINRFVEQLIDTIGGSANQVFGKNLDLEPPTIVPTPYGGKLIWKMPMGTNRLIAHIKDKNLIRHRKRWSQCMYMYYLLACGRIHPIGSGPIVWYQKFEYAMGHWLQKATEHVIGCVLCSPGCFSLFRARALMDKSIMNKYTTKPSQAQHYVQYDQGEDRWLCTLLLQRGWRIEYCAASDSYTHAPEGFAEFYTQRRRWGPSTMANILDLLGDYKRTAFLMLGTIISPGTIFLMVVSAMNTVMGLTTEMSFIYNMIPLLLFLFVCLQFKDNNIKITFATILSVIYALLMLAVLVGTGIDMYTKGFFSPNSLFFSAMMGSFILAAVLHPQEFACVIPLPIYMLFIPSMYMLLTIYSITNMNVVSWGTRE</sequence>
<comment type="caution">
    <text evidence="8">The sequence shown here is derived from an EMBL/GenBank/DDBJ whole genome shotgun (WGS) entry which is preliminary data.</text>
</comment>
<evidence type="ECO:0000256" key="6">
    <source>
        <dbReference type="ARBA" id="ARBA00023136"/>
    </source>
</evidence>
<dbReference type="GO" id="GO:0004100">
    <property type="term" value="F:chitin synthase activity"/>
    <property type="evidence" value="ECO:0007669"/>
    <property type="project" value="UniProtKB-EC"/>
</dbReference>
<dbReference type="InterPro" id="IPR004835">
    <property type="entry name" value="Chitin_synth"/>
</dbReference>
<keyword evidence="9" id="KW-1185">Reference proteome</keyword>
<feature type="transmembrane region" description="Helical" evidence="7">
    <location>
        <begin position="342"/>
        <end position="359"/>
    </location>
</feature>
<dbReference type="InterPro" id="IPR029044">
    <property type="entry name" value="Nucleotide-diphossugar_trans"/>
</dbReference>
<evidence type="ECO:0000256" key="5">
    <source>
        <dbReference type="ARBA" id="ARBA00022989"/>
    </source>
</evidence>
<evidence type="ECO:0000256" key="1">
    <source>
        <dbReference type="ARBA" id="ARBA00004141"/>
    </source>
</evidence>
<accession>A0A1Y3ATN1</accession>
<dbReference type="PANTHER" id="PTHR22914">
    <property type="entry name" value="CHITIN SYNTHASE"/>
    <property type="match status" value="1"/>
</dbReference>
<feature type="transmembrane region" description="Helical" evidence="7">
    <location>
        <begin position="203"/>
        <end position="222"/>
    </location>
</feature>
<organism evidence="8 9">
    <name type="scientific">Euroglyphus maynei</name>
    <name type="common">Mayne's house dust mite</name>
    <dbReference type="NCBI Taxonomy" id="6958"/>
    <lineage>
        <taxon>Eukaryota</taxon>
        <taxon>Metazoa</taxon>
        <taxon>Ecdysozoa</taxon>
        <taxon>Arthropoda</taxon>
        <taxon>Chelicerata</taxon>
        <taxon>Arachnida</taxon>
        <taxon>Acari</taxon>
        <taxon>Acariformes</taxon>
        <taxon>Sarcoptiformes</taxon>
        <taxon>Astigmata</taxon>
        <taxon>Psoroptidia</taxon>
        <taxon>Analgoidea</taxon>
        <taxon>Pyroglyphidae</taxon>
        <taxon>Pyroglyphinae</taxon>
        <taxon>Euroglyphus</taxon>
    </lineage>
</organism>
<keyword evidence="4 7" id="KW-0812">Transmembrane</keyword>
<keyword evidence="3" id="KW-0328">Glycosyltransferase</keyword>
<evidence type="ECO:0000313" key="8">
    <source>
        <dbReference type="EMBL" id="OTF71347.1"/>
    </source>
</evidence>
<evidence type="ECO:0000256" key="7">
    <source>
        <dbReference type="SAM" id="Phobius"/>
    </source>
</evidence>
<feature type="transmembrane region" description="Helical" evidence="7">
    <location>
        <begin position="430"/>
        <end position="448"/>
    </location>
</feature>
<keyword evidence="6 7" id="KW-0472">Membrane</keyword>
<feature type="non-terminal residue" evidence="8">
    <location>
        <position position="459"/>
    </location>
</feature>